<feature type="compositionally biased region" description="Low complexity" evidence="1">
    <location>
        <begin position="109"/>
        <end position="130"/>
    </location>
</feature>
<dbReference type="EMBL" id="MCOK01000001">
    <property type="protein sequence ID" value="OOC52622.1"/>
    <property type="molecule type" value="Genomic_DNA"/>
</dbReference>
<comment type="caution">
    <text evidence="2">The sequence shown here is derived from an EMBL/GenBank/DDBJ whole genome shotgun (WGS) entry which is preliminary data.</text>
</comment>
<dbReference type="STRING" id="501010.NOSIN_01240"/>
<accession>A0A1V3BW75</accession>
<reference evidence="3" key="1">
    <citation type="submission" date="2016-08" db="EMBL/GenBank/DDBJ databases">
        <authorList>
            <person name="Tokovenko B."/>
            <person name="Kalinowski J."/>
        </authorList>
    </citation>
    <scope>NUCLEOTIDE SEQUENCE [LARGE SCALE GENOMIC DNA]</scope>
    <source>
        <strain evidence="3">UTMC102</strain>
    </source>
</reference>
<protein>
    <submittedName>
        <fullName evidence="2">Uncharacterized protein</fullName>
    </submittedName>
</protein>
<sequence>MNSNNSGPAQVETERRGQAVYAYLLQARDGHDSNQTRERMASRGLDGEVLDEAVQTARRVAELASEGDRRGATDLAAHAAQHLAAQVRSEAAQLSREQVADRVRGGRTGRAARAAAAASAAAPVVPATRPTPRRTLPRK</sequence>
<dbReference type="AlphaFoldDB" id="A0A1V3BW75"/>
<feature type="region of interest" description="Disordered" evidence="1">
    <location>
        <begin position="96"/>
        <end position="139"/>
    </location>
</feature>
<dbReference type="Proteomes" id="UP000189004">
    <property type="component" value="Unassembled WGS sequence"/>
</dbReference>
<keyword evidence="3" id="KW-1185">Reference proteome</keyword>
<dbReference type="RefSeq" id="WP_077688966.1">
    <property type="nucleotide sequence ID" value="NZ_MCOK01000001.1"/>
</dbReference>
<evidence type="ECO:0000313" key="3">
    <source>
        <dbReference type="Proteomes" id="UP000189004"/>
    </source>
</evidence>
<proteinExistence type="predicted"/>
<evidence type="ECO:0000313" key="2">
    <source>
        <dbReference type="EMBL" id="OOC52622.1"/>
    </source>
</evidence>
<gene>
    <name evidence="2" type="ORF">NOSIN_01240</name>
</gene>
<name>A0A1V3BW75_9ACTN</name>
<evidence type="ECO:0000256" key="1">
    <source>
        <dbReference type="SAM" id="MobiDB-lite"/>
    </source>
</evidence>
<organism evidence="2 3">
    <name type="scientific">Nocardiopsis sinuspersici</name>
    <dbReference type="NCBI Taxonomy" id="501010"/>
    <lineage>
        <taxon>Bacteria</taxon>
        <taxon>Bacillati</taxon>
        <taxon>Actinomycetota</taxon>
        <taxon>Actinomycetes</taxon>
        <taxon>Streptosporangiales</taxon>
        <taxon>Nocardiopsidaceae</taxon>
        <taxon>Nocardiopsis</taxon>
    </lineage>
</organism>